<evidence type="ECO:0000256" key="2">
    <source>
        <dbReference type="ARBA" id="ARBA00022729"/>
    </source>
</evidence>
<evidence type="ECO:0000256" key="3">
    <source>
        <dbReference type="SAM" id="SignalP"/>
    </source>
</evidence>
<proteinExistence type="inferred from homology"/>
<comment type="caution">
    <text evidence="5">The sequence shown here is derived from an EMBL/GenBank/DDBJ whole genome shotgun (WGS) entry which is preliminary data.</text>
</comment>
<reference evidence="5 6" key="1">
    <citation type="submission" date="2019-09" db="EMBL/GenBank/DDBJ databases">
        <title>Screening of Novel Bioactive Compounds from Soil-Associated.</title>
        <authorList>
            <person name="Gong X."/>
        </authorList>
    </citation>
    <scope>NUCLEOTIDE SEQUENCE [LARGE SCALE GENOMIC DNA]</scope>
    <source>
        <strain evidence="5 6">Gxj-6</strain>
    </source>
</reference>
<evidence type="ECO:0000259" key="4">
    <source>
        <dbReference type="Pfam" id="PF13458"/>
    </source>
</evidence>
<name>A0A5J5JZB9_9ACTN</name>
<dbReference type="Gene3D" id="3.40.50.2300">
    <property type="match status" value="2"/>
</dbReference>
<comment type="similarity">
    <text evidence="1">Belongs to the leucine-binding protein family.</text>
</comment>
<dbReference type="PANTHER" id="PTHR30483:SF6">
    <property type="entry name" value="PERIPLASMIC BINDING PROTEIN OF ABC TRANSPORTER FOR NATURAL AMINO ACIDS"/>
    <property type="match status" value="1"/>
</dbReference>
<dbReference type="Proteomes" id="UP000327011">
    <property type="component" value="Unassembled WGS sequence"/>
</dbReference>
<dbReference type="EMBL" id="VYTZ01000009">
    <property type="protein sequence ID" value="KAA9375900.1"/>
    <property type="molecule type" value="Genomic_DNA"/>
</dbReference>
<organism evidence="5 6">
    <name type="scientific">Microbispora cellulosiformans</name>
    <dbReference type="NCBI Taxonomy" id="2614688"/>
    <lineage>
        <taxon>Bacteria</taxon>
        <taxon>Bacillati</taxon>
        <taxon>Actinomycetota</taxon>
        <taxon>Actinomycetes</taxon>
        <taxon>Streptosporangiales</taxon>
        <taxon>Streptosporangiaceae</taxon>
        <taxon>Microbispora</taxon>
    </lineage>
</organism>
<dbReference type="RefSeq" id="WP_150936328.1">
    <property type="nucleotide sequence ID" value="NZ_VYTZ01000009.1"/>
</dbReference>
<feature type="signal peptide" evidence="3">
    <location>
        <begin position="1"/>
        <end position="25"/>
    </location>
</feature>
<protein>
    <submittedName>
        <fullName evidence="5">ABC transporter substrate-binding protein</fullName>
    </submittedName>
</protein>
<evidence type="ECO:0000256" key="1">
    <source>
        <dbReference type="ARBA" id="ARBA00010062"/>
    </source>
</evidence>
<dbReference type="PANTHER" id="PTHR30483">
    <property type="entry name" value="LEUCINE-SPECIFIC-BINDING PROTEIN"/>
    <property type="match status" value="1"/>
</dbReference>
<accession>A0A5J5JZB9</accession>
<dbReference type="AlphaFoldDB" id="A0A5J5JZB9"/>
<sequence>MRSRTIRLSVLPVTALLALSLAACGASGSDGASGDAADKPFIVYFSGDYSGAVSTNNASIDAGIKIAAEEFNAAGGVEGRKIVVETANDQNDPTKAVSLLQQRLSSGTKPDLVYPGSSSAVSLSLLPILTRQKILSVGGTVSTLLNDPAKYPYHFGISSPGKDYAPALISEAKAKGYKKIAMLYSNDATGQSSAEIYKAAVEGAGMEFAEARYEATALDMTSQLNQLRAQDPDALILNGYGAAALYVMRSRAQIGWDVPSYCDQLASGFPYLKNLDANQLKNVKVVVSTATLSSSEHHPGLAGFIDKIKKSPAADGISNTGWGLYSTGHDALALIVYAAQQAKSSGSDKVKAELEQLPQPTGAPLWYAAGPAGQYVQYAYSAKDHFPTAGADTFQYVPPGVYNGDGFYAPSES</sequence>
<dbReference type="InterPro" id="IPR051010">
    <property type="entry name" value="BCAA_transport"/>
</dbReference>
<keyword evidence="2 3" id="KW-0732">Signal</keyword>
<dbReference type="InterPro" id="IPR028081">
    <property type="entry name" value="Leu-bd"/>
</dbReference>
<evidence type="ECO:0000313" key="6">
    <source>
        <dbReference type="Proteomes" id="UP000327011"/>
    </source>
</evidence>
<evidence type="ECO:0000313" key="5">
    <source>
        <dbReference type="EMBL" id="KAA9375900.1"/>
    </source>
</evidence>
<dbReference type="SUPFAM" id="SSF53822">
    <property type="entry name" value="Periplasmic binding protein-like I"/>
    <property type="match status" value="1"/>
</dbReference>
<dbReference type="Pfam" id="PF13458">
    <property type="entry name" value="Peripla_BP_6"/>
    <property type="match status" value="1"/>
</dbReference>
<gene>
    <name evidence="5" type="ORF">F5972_24550</name>
</gene>
<dbReference type="PROSITE" id="PS51257">
    <property type="entry name" value="PROKAR_LIPOPROTEIN"/>
    <property type="match status" value="1"/>
</dbReference>
<keyword evidence="6" id="KW-1185">Reference proteome</keyword>
<feature type="chain" id="PRO_5039650418" evidence="3">
    <location>
        <begin position="26"/>
        <end position="413"/>
    </location>
</feature>
<feature type="domain" description="Leucine-binding protein" evidence="4">
    <location>
        <begin position="47"/>
        <end position="361"/>
    </location>
</feature>
<dbReference type="InterPro" id="IPR028082">
    <property type="entry name" value="Peripla_BP_I"/>
</dbReference>